<keyword evidence="5" id="KW-0479">Metal-binding</keyword>
<dbReference type="GO" id="GO:0003887">
    <property type="term" value="F:DNA-directed DNA polymerase activity"/>
    <property type="evidence" value="ECO:0007669"/>
    <property type="project" value="UniProtKB-KW"/>
</dbReference>
<dbReference type="InterPro" id="IPR050238">
    <property type="entry name" value="DNA_Rep/Repair_Clamp_Loader"/>
</dbReference>
<organism evidence="13">
    <name type="scientific">Candidatus Aschnera chinzeii</name>
    <dbReference type="NCBI Taxonomy" id="1485666"/>
    <lineage>
        <taxon>Bacteria</taxon>
        <taxon>Pseudomonadati</taxon>
        <taxon>Pseudomonadota</taxon>
        <taxon>Gammaproteobacteria</taxon>
        <taxon>Enterobacterales</taxon>
        <taxon>Enterobacteriaceae</taxon>
        <taxon>Candidatus Aschnera</taxon>
    </lineage>
</organism>
<keyword evidence="3 11" id="KW-0548">Nucleotidyltransferase</keyword>
<protein>
    <recommendedName>
        <fullName evidence="11">DNA polymerase III subunit gamma/tau</fullName>
        <ecNumber evidence="11">2.7.7.7</ecNumber>
    </recommendedName>
</protein>
<dbReference type="AlphaFoldDB" id="A0AAT9G4N9"/>
<dbReference type="EMBL" id="AP028961">
    <property type="protein sequence ID" value="BET44692.1"/>
    <property type="molecule type" value="Genomic_DNA"/>
</dbReference>
<evidence type="ECO:0000256" key="10">
    <source>
        <dbReference type="ARBA" id="ARBA00049244"/>
    </source>
</evidence>
<dbReference type="SMART" id="SM00382">
    <property type="entry name" value="AAA"/>
    <property type="match status" value="1"/>
</dbReference>
<dbReference type="Gene3D" id="3.40.50.300">
    <property type="entry name" value="P-loop containing nucleotide triphosphate hydrolases"/>
    <property type="match status" value="1"/>
</dbReference>
<evidence type="ECO:0000259" key="12">
    <source>
        <dbReference type="SMART" id="SM00382"/>
    </source>
</evidence>
<keyword evidence="8 11" id="KW-0067">ATP-binding</keyword>
<comment type="catalytic activity">
    <reaction evidence="10 11">
        <text>DNA(n) + a 2'-deoxyribonucleoside 5'-triphosphate = DNA(n+1) + diphosphate</text>
        <dbReference type="Rhea" id="RHEA:22508"/>
        <dbReference type="Rhea" id="RHEA-COMP:17339"/>
        <dbReference type="Rhea" id="RHEA-COMP:17340"/>
        <dbReference type="ChEBI" id="CHEBI:33019"/>
        <dbReference type="ChEBI" id="CHEBI:61560"/>
        <dbReference type="ChEBI" id="CHEBI:173112"/>
        <dbReference type="EC" id="2.7.7.7"/>
    </reaction>
</comment>
<dbReference type="InterPro" id="IPR045085">
    <property type="entry name" value="HLD_clamp_pol_III_gamma_tau"/>
</dbReference>
<proteinExistence type="inferred from homology"/>
<keyword evidence="4 11" id="KW-0235">DNA replication</keyword>
<evidence type="ECO:0000256" key="6">
    <source>
        <dbReference type="ARBA" id="ARBA00022741"/>
    </source>
</evidence>
<feature type="domain" description="AAA+ ATPase" evidence="12">
    <location>
        <begin position="37"/>
        <end position="179"/>
    </location>
</feature>
<keyword evidence="2 11" id="KW-0808">Transferase</keyword>
<dbReference type="FunFam" id="3.40.50.300:FF:000014">
    <property type="entry name" value="DNA polymerase III subunit gamma/tau"/>
    <property type="match status" value="1"/>
</dbReference>
<keyword evidence="7" id="KW-0862">Zinc</keyword>
<keyword evidence="9 11" id="KW-0239">DNA-directed DNA polymerase</keyword>
<dbReference type="Pfam" id="PF22608">
    <property type="entry name" value="DNAX_ATPase_lid"/>
    <property type="match status" value="1"/>
</dbReference>
<evidence type="ECO:0000256" key="1">
    <source>
        <dbReference type="ARBA" id="ARBA00006360"/>
    </source>
</evidence>
<gene>
    <name evidence="11" type="primary">dnaX</name>
    <name evidence="13" type="ORF">ACHINZ_3640</name>
</gene>
<sequence>MNYKVLARKWRPKNFNTLIGQEHILIPLKNSLKQNKLHHTYLFSGSHGIGKTSIARIFAKALNCKIGITDNPCCICTNCLAIDEGCFMDLIEIDAASNTKVEDMRDLIENLQYSPTSGNFKIYLIDEAHMLSRYSFNALLKTLEEPPKHIKFILATTESKKIPITILSRCLQFHLKKITMQEIVKQLKVILETENIPYDNEVCILIAQASHGSLRDALSITDKIIAFGEKKISYDLVNHILGNISDEIAISIIENIINNNIKNIFTILDNINLHDDDLENILIKMLSVIHTIAIIQIMPNYRSNISTHNNEKLHSLAKIITPINLQLYYRILLFGREKLLYSPNNRIGIEMTLIKIITTCISNNINKN</sequence>
<dbReference type="Gene3D" id="1.20.272.10">
    <property type="match status" value="1"/>
</dbReference>
<dbReference type="SUPFAM" id="SSF52540">
    <property type="entry name" value="P-loop containing nucleoside triphosphate hydrolases"/>
    <property type="match status" value="1"/>
</dbReference>
<evidence type="ECO:0000256" key="3">
    <source>
        <dbReference type="ARBA" id="ARBA00022695"/>
    </source>
</evidence>
<dbReference type="GO" id="GO:0005524">
    <property type="term" value="F:ATP binding"/>
    <property type="evidence" value="ECO:0007669"/>
    <property type="project" value="UniProtKB-KW"/>
</dbReference>
<dbReference type="Pfam" id="PF13177">
    <property type="entry name" value="DNA_pol3_delta2"/>
    <property type="match status" value="1"/>
</dbReference>
<dbReference type="PANTHER" id="PTHR11669">
    <property type="entry name" value="REPLICATION FACTOR C / DNA POLYMERASE III GAMMA-TAU SUBUNIT"/>
    <property type="match status" value="1"/>
</dbReference>
<evidence type="ECO:0000256" key="4">
    <source>
        <dbReference type="ARBA" id="ARBA00022705"/>
    </source>
</evidence>
<dbReference type="CDD" id="cd18137">
    <property type="entry name" value="HLD_clamp_pol_III_gamma_tau"/>
    <property type="match status" value="1"/>
</dbReference>
<comment type="subunit">
    <text evidence="11">DNA polymerase III contains a core (composed of alpha, epsilon and theta chains) that associates with a tau subunit. This core dimerizes to form the POLIII' complex. PolIII' associates with the gamma complex (composed of gamma, delta, delta', psi and chi chains) and with the beta chain to form the complete DNA polymerase III complex.</text>
</comment>
<dbReference type="SUPFAM" id="SSF48019">
    <property type="entry name" value="post-AAA+ oligomerization domain-like"/>
    <property type="match status" value="1"/>
</dbReference>
<evidence type="ECO:0000256" key="11">
    <source>
        <dbReference type="RuleBase" id="RU364063"/>
    </source>
</evidence>
<dbReference type="NCBIfam" id="TIGR02397">
    <property type="entry name" value="dnaX_nterm"/>
    <property type="match status" value="1"/>
</dbReference>
<dbReference type="InterPro" id="IPR003593">
    <property type="entry name" value="AAA+_ATPase"/>
</dbReference>
<dbReference type="PANTHER" id="PTHR11669:SF0">
    <property type="entry name" value="PROTEIN STICHEL-LIKE 2"/>
    <property type="match status" value="1"/>
</dbReference>
<dbReference type="InterPro" id="IPR027417">
    <property type="entry name" value="P-loop_NTPase"/>
</dbReference>
<reference evidence="13" key="2">
    <citation type="submission" date="2023-10" db="EMBL/GenBank/DDBJ databases">
        <authorList>
            <person name="Koga R."/>
            <person name="Fukatsu T."/>
        </authorList>
    </citation>
    <scope>NUCLEOTIDE SEQUENCE</scope>
    <source>
        <strain evidence="13">Kw-01</strain>
    </source>
</reference>
<dbReference type="GO" id="GO:0003677">
    <property type="term" value="F:DNA binding"/>
    <property type="evidence" value="ECO:0007669"/>
    <property type="project" value="InterPro"/>
</dbReference>
<reference evidence="13" key="1">
    <citation type="journal article" date="2023" name="Front. Microbiol.">
        <title>Genome analysis of Candidatus Aschnera chinzeii, the bacterial endosymbiont of the blood-sucking bat fly Penicillidia jenynsii (Insecta: Diptera: Nycteribiidae).</title>
        <authorList>
            <person name="Koga R."/>
            <person name="Moriyama M."/>
            <person name="Nozaki T."/>
            <person name="Fukatsu T."/>
        </authorList>
    </citation>
    <scope>NUCLEOTIDE SEQUENCE</scope>
    <source>
        <strain evidence="13">Kw-01</strain>
    </source>
</reference>
<dbReference type="Gene3D" id="1.10.8.60">
    <property type="match status" value="1"/>
</dbReference>
<comment type="similarity">
    <text evidence="1 11">Belongs to the DnaX/STICHEL family.</text>
</comment>
<evidence type="ECO:0000256" key="9">
    <source>
        <dbReference type="ARBA" id="ARBA00022932"/>
    </source>
</evidence>
<dbReference type="GO" id="GO:0009360">
    <property type="term" value="C:DNA polymerase III complex"/>
    <property type="evidence" value="ECO:0007669"/>
    <property type="project" value="InterPro"/>
</dbReference>
<evidence type="ECO:0000256" key="8">
    <source>
        <dbReference type="ARBA" id="ARBA00022840"/>
    </source>
</evidence>
<dbReference type="GO" id="GO:0046872">
    <property type="term" value="F:metal ion binding"/>
    <property type="evidence" value="ECO:0007669"/>
    <property type="project" value="UniProtKB-KW"/>
</dbReference>
<dbReference type="InterPro" id="IPR022754">
    <property type="entry name" value="DNA_pol_III_gamma-3"/>
</dbReference>
<dbReference type="FunFam" id="1.10.8.60:FF:000013">
    <property type="entry name" value="DNA polymerase III subunit gamma/tau"/>
    <property type="match status" value="1"/>
</dbReference>
<dbReference type="CDD" id="cd00009">
    <property type="entry name" value="AAA"/>
    <property type="match status" value="1"/>
</dbReference>
<evidence type="ECO:0000256" key="5">
    <source>
        <dbReference type="ARBA" id="ARBA00022723"/>
    </source>
</evidence>
<dbReference type="InterPro" id="IPR008921">
    <property type="entry name" value="DNA_pol3_clamp-load_cplx_C"/>
</dbReference>
<accession>A0AAT9G4N9</accession>
<dbReference type="InterPro" id="IPR012763">
    <property type="entry name" value="DNA_pol_III_sug/sutau_N"/>
</dbReference>
<dbReference type="Pfam" id="PF12169">
    <property type="entry name" value="DNA_pol3_gamma3"/>
    <property type="match status" value="1"/>
</dbReference>
<comment type="function">
    <text evidence="11">DNA polymerase III is a complex, multichain enzyme responsible for most of the replicative synthesis in bacteria. This DNA polymerase also exhibits 3' to 5' exonuclease activity.</text>
</comment>
<dbReference type="EC" id="2.7.7.7" evidence="11"/>
<evidence type="ECO:0000313" key="13">
    <source>
        <dbReference type="EMBL" id="BET44692.1"/>
    </source>
</evidence>
<evidence type="ECO:0000256" key="2">
    <source>
        <dbReference type="ARBA" id="ARBA00022679"/>
    </source>
</evidence>
<name>A0AAT9G4N9_9ENTR</name>
<dbReference type="NCBIfam" id="NF004046">
    <property type="entry name" value="PRK05563.1"/>
    <property type="match status" value="1"/>
</dbReference>
<keyword evidence="6 11" id="KW-0547">Nucleotide-binding</keyword>
<dbReference type="GO" id="GO:0006261">
    <property type="term" value="P:DNA-templated DNA replication"/>
    <property type="evidence" value="ECO:0007669"/>
    <property type="project" value="TreeGrafter"/>
</dbReference>
<evidence type="ECO:0000256" key="7">
    <source>
        <dbReference type="ARBA" id="ARBA00022833"/>
    </source>
</evidence>